<evidence type="ECO:0000256" key="3">
    <source>
        <dbReference type="ARBA" id="ARBA00005043"/>
    </source>
</evidence>
<dbReference type="EMBL" id="JAQQBS010001423">
    <property type="protein sequence ID" value="KAK0160064.1"/>
    <property type="molecule type" value="Genomic_DNA"/>
</dbReference>
<reference evidence="10" key="1">
    <citation type="journal article" date="2023" name="bioRxiv">
        <title>Scaffold-level genome assemblies of two parasitoid biocontrol wasps reveal the parthenogenesis mechanism and an associated novel virus.</title>
        <authorList>
            <person name="Inwood S."/>
            <person name="Skelly J."/>
            <person name="Guhlin J."/>
            <person name="Harrop T."/>
            <person name="Goldson S."/>
            <person name="Dearden P."/>
        </authorList>
    </citation>
    <scope>NUCLEOTIDE SEQUENCE</scope>
    <source>
        <strain evidence="10">Irish</strain>
        <tissue evidence="10">Whole body</tissue>
    </source>
</reference>
<evidence type="ECO:0000256" key="9">
    <source>
        <dbReference type="SAM" id="MobiDB-lite"/>
    </source>
</evidence>
<dbReference type="AlphaFoldDB" id="A0AA39EZK0"/>
<protein>
    <recommendedName>
        <fullName evidence="5">Elongator complex protein 4</fullName>
    </recommendedName>
</protein>
<dbReference type="GO" id="GO:0033588">
    <property type="term" value="C:elongator holoenzyme complex"/>
    <property type="evidence" value="ECO:0007669"/>
    <property type="project" value="InterPro"/>
</dbReference>
<dbReference type="GO" id="GO:0002098">
    <property type="term" value="P:tRNA wobble uridine modification"/>
    <property type="evidence" value="ECO:0007669"/>
    <property type="project" value="InterPro"/>
</dbReference>
<organism evidence="10 11">
    <name type="scientific">Microctonus aethiopoides</name>
    <dbReference type="NCBI Taxonomy" id="144406"/>
    <lineage>
        <taxon>Eukaryota</taxon>
        <taxon>Metazoa</taxon>
        <taxon>Ecdysozoa</taxon>
        <taxon>Arthropoda</taxon>
        <taxon>Hexapoda</taxon>
        <taxon>Insecta</taxon>
        <taxon>Pterygota</taxon>
        <taxon>Neoptera</taxon>
        <taxon>Endopterygota</taxon>
        <taxon>Hymenoptera</taxon>
        <taxon>Apocrita</taxon>
        <taxon>Ichneumonoidea</taxon>
        <taxon>Braconidae</taxon>
        <taxon>Euphorinae</taxon>
        <taxon>Microctonus</taxon>
    </lineage>
</organism>
<evidence type="ECO:0000256" key="5">
    <source>
        <dbReference type="ARBA" id="ARBA00020265"/>
    </source>
</evidence>
<dbReference type="PANTHER" id="PTHR12896:SF1">
    <property type="entry name" value="ELONGATOR COMPLEX PROTEIN 4"/>
    <property type="match status" value="1"/>
</dbReference>
<evidence type="ECO:0000256" key="1">
    <source>
        <dbReference type="ARBA" id="ARBA00004123"/>
    </source>
</evidence>
<evidence type="ECO:0000256" key="4">
    <source>
        <dbReference type="ARBA" id="ARBA00007573"/>
    </source>
</evidence>
<dbReference type="InterPro" id="IPR027417">
    <property type="entry name" value="P-loop_NTPase"/>
</dbReference>
<evidence type="ECO:0000313" key="11">
    <source>
        <dbReference type="Proteomes" id="UP001168990"/>
    </source>
</evidence>
<evidence type="ECO:0000256" key="2">
    <source>
        <dbReference type="ARBA" id="ARBA00004496"/>
    </source>
</evidence>
<gene>
    <name evidence="10" type="ORF">PV328_007509</name>
</gene>
<keyword evidence="8" id="KW-0539">Nucleus</keyword>
<dbReference type="CDD" id="cd19494">
    <property type="entry name" value="Elp4"/>
    <property type="match status" value="1"/>
</dbReference>
<evidence type="ECO:0000313" key="10">
    <source>
        <dbReference type="EMBL" id="KAK0160064.1"/>
    </source>
</evidence>
<dbReference type="GO" id="GO:0005737">
    <property type="term" value="C:cytoplasm"/>
    <property type="evidence" value="ECO:0007669"/>
    <property type="project" value="UniProtKB-SubCell"/>
</dbReference>
<comment type="similarity">
    <text evidence="4">Belongs to the ELP4 family.</text>
</comment>
<comment type="subcellular location">
    <subcellularLocation>
        <location evidence="2">Cytoplasm</location>
    </subcellularLocation>
    <subcellularLocation>
        <location evidence="1">Nucleus</location>
    </subcellularLocation>
</comment>
<dbReference type="Proteomes" id="UP001168990">
    <property type="component" value="Unassembled WGS sequence"/>
</dbReference>
<dbReference type="InterPro" id="IPR008728">
    <property type="entry name" value="Elongator_complex_protein_4"/>
</dbReference>
<name>A0AA39EZK0_9HYME</name>
<dbReference type="Pfam" id="PF05625">
    <property type="entry name" value="PAXNEB"/>
    <property type="match status" value="1"/>
</dbReference>
<evidence type="ECO:0000256" key="8">
    <source>
        <dbReference type="ARBA" id="ARBA00023242"/>
    </source>
</evidence>
<sequence length="367" mass="41458">MATNIQKGTKVPYIPGTKPSIKNAQLLISTGITSLDSIIGGGLPIGSILVIEEDNYGNYAKIMLNYFLAEGIVSSHELFVASQDTQPSQLISELPAVIENPSSSISSINDDKMQIAWRYQNMRVADLSDNEQTFGHYYDLTKKMDKDTIDRAKIIQWNGEKNIYFNDFKWNKYLNGFNNLLYIDLLKNIQESLKNENFYVNANPHKRNILRIGIHSLGSRLWLSDVQSDTDADFLKFFYCFRALLRSSYAVAVITVPVKNFETHSSVIGRMEHMADTAIALESFAGSPKETNPIFKDYHGLLHIKKMAAINTLAAFNPKTYDLAFKMRRKKFVIETLHLPPEFGETTQREQDDSPTGCGGAQSKLNF</sequence>
<evidence type="ECO:0000256" key="7">
    <source>
        <dbReference type="ARBA" id="ARBA00022694"/>
    </source>
</evidence>
<keyword evidence="11" id="KW-1185">Reference proteome</keyword>
<dbReference type="GO" id="GO:0008023">
    <property type="term" value="C:transcription elongation factor complex"/>
    <property type="evidence" value="ECO:0007669"/>
    <property type="project" value="TreeGrafter"/>
</dbReference>
<dbReference type="FunFam" id="3.40.50.300:FF:003211">
    <property type="entry name" value="Elongator complex protein, putative"/>
    <property type="match status" value="1"/>
</dbReference>
<feature type="region of interest" description="Disordered" evidence="9">
    <location>
        <begin position="343"/>
        <end position="367"/>
    </location>
</feature>
<dbReference type="Gene3D" id="3.40.50.300">
    <property type="entry name" value="P-loop containing nucleotide triphosphate hydrolases"/>
    <property type="match status" value="1"/>
</dbReference>
<accession>A0AA39EZK0</accession>
<evidence type="ECO:0000256" key="6">
    <source>
        <dbReference type="ARBA" id="ARBA00022490"/>
    </source>
</evidence>
<keyword evidence="7" id="KW-0819">tRNA processing</keyword>
<comment type="pathway">
    <text evidence="3">tRNA modification; 5-methoxycarbonylmethyl-2-thiouridine-tRNA biosynthesis.</text>
</comment>
<dbReference type="PANTHER" id="PTHR12896">
    <property type="entry name" value="PAX6 NEIGHBOR PROTEIN PAXNEB"/>
    <property type="match status" value="1"/>
</dbReference>
<proteinExistence type="inferred from homology"/>
<reference evidence="10" key="2">
    <citation type="submission" date="2023-03" db="EMBL/GenBank/DDBJ databases">
        <authorList>
            <person name="Inwood S.N."/>
            <person name="Skelly J.G."/>
            <person name="Guhlin J."/>
            <person name="Harrop T.W.R."/>
            <person name="Goldson S.G."/>
            <person name="Dearden P.K."/>
        </authorList>
    </citation>
    <scope>NUCLEOTIDE SEQUENCE</scope>
    <source>
        <strain evidence="10">Irish</strain>
        <tissue evidence="10">Whole body</tissue>
    </source>
</reference>
<comment type="caution">
    <text evidence="10">The sequence shown here is derived from an EMBL/GenBank/DDBJ whole genome shotgun (WGS) entry which is preliminary data.</text>
</comment>
<keyword evidence="6" id="KW-0963">Cytoplasm</keyword>